<dbReference type="EC" id="2.3.1.20" evidence="4"/>
<feature type="transmembrane region" description="Helical" evidence="13">
    <location>
        <begin position="500"/>
        <end position="528"/>
    </location>
</feature>
<keyword evidence="6 13" id="KW-0812">Transmembrane</keyword>
<protein>
    <recommendedName>
        <fullName evidence="4">diacylglycerol O-acyltransferase</fullName>
        <ecNumber evidence="4">2.3.1.20</ecNumber>
    </recommendedName>
</protein>
<comment type="similarity">
    <text evidence="3">Belongs to the membrane-bound acyltransferase family. Sterol o-acyltransferase subfamily.</text>
</comment>
<organism evidence="14 15">
    <name type="scientific">Penicillium digitatum (strain Pd1 / CECT 20795)</name>
    <name type="common">Green mold</name>
    <dbReference type="NCBI Taxonomy" id="1170230"/>
    <lineage>
        <taxon>Eukaryota</taxon>
        <taxon>Fungi</taxon>
        <taxon>Dikarya</taxon>
        <taxon>Ascomycota</taxon>
        <taxon>Pezizomycotina</taxon>
        <taxon>Eurotiomycetes</taxon>
        <taxon>Eurotiomycetidae</taxon>
        <taxon>Eurotiales</taxon>
        <taxon>Aspergillaceae</taxon>
        <taxon>Penicillium</taxon>
    </lineage>
</organism>
<dbReference type="GO" id="GO:0004144">
    <property type="term" value="F:diacylglycerol O-acyltransferase activity"/>
    <property type="evidence" value="ECO:0007669"/>
    <property type="project" value="UniProtKB-EC"/>
</dbReference>
<dbReference type="GO" id="GO:0005789">
    <property type="term" value="C:endoplasmic reticulum membrane"/>
    <property type="evidence" value="ECO:0007669"/>
    <property type="project" value="UniProtKB-SubCell"/>
</dbReference>
<accession>K9F7P1</accession>
<keyword evidence="8 13" id="KW-1133">Transmembrane helix</keyword>
<evidence type="ECO:0000256" key="8">
    <source>
        <dbReference type="ARBA" id="ARBA00022989"/>
    </source>
</evidence>
<feature type="transmembrane region" description="Helical" evidence="13">
    <location>
        <begin position="168"/>
        <end position="190"/>
    </location>
</feature>
<dbReference type="Pfam" id="PF03062">
    <property type="entry name" value="MBOAT"/>
    <property type="match status" value="1"/>
</dbReference>
<evidence type="ECO:0000256" key="5">
    <source>
        <dbReference type="ARBA" id="ARBA00022679"/>
    </source>
</evidence>
<evidence type="ECO:0000256" key="6">
    <source>
        <dbReference type="ARBA" id="ARBA00022692"/>
    </source>
</evidence>
<dbReference type="InterPro" id="IPR004299">
    <property type="entry name" value="MBOAT_fam"/>
</dbReference>
<name>K9F7P1_PEND1</name>
<evidence type="ECO:0000256" key="7">
    <source>
        <dbReference type="ARBA" id="ARBA00022824"/>
    </source>
</evidence>
<evidence type="ECO:0000256" key="4">
    <source>
        <dbReference type="ARBA" id="ARBA00013244"/>
    </source>
</evidence>
<dbReference type="SUPFAM" id="SSF161084">
    <property type="entry name" value="MAPEG domain-like"/>
    <property type="match status" value="1"/>
</dbReference>
<dbReference type="EMBL" id="AKCU01000509">
    <property type="protein sequence ID" value="EKV05139.1"/>
    <property type="molecule type" value="Genomic_DNA"/>
</dbReference>
<feature type="transmembrane region" description="Helical" evidence="13">
    <location>
        <begin position="392"/>
        <end position="413"/>
    </location>
</feature>
<feature type="transmembrane region" description="Helical" evidence="13">
    <location>
        <begin position="594"/>
        <end position="613"/>
    </location>
</feature>
<feature type="transmembrane region" description="Helical" evidence="13">
    <location>
        <begin position="281"/>
        <end position="300"/>
    </location>
</feature>
<dbReference type="PANTHER" id="PTHR10408">
    <property type="entry name" value="STEROL O-ACYLTRANSFERASE"/>
    <property type="match status" value="1"/>
</dbReference>
<dbReference type="FunFam" id="1.20.120.550:FF:000006">
    <property type="entry name" value="Microsomal glutathione S-transferase 3"/>
    <property type="match status" value="1"/>
</dbReference>
<gene>
    <name evidence="14" type="ORF">PDIP_85010</name>
</gene>
<dbReference type="InterPro" id="IPR014371">
    <property type="entry name" value="Oat_ACAT_DAG_ARE"/>
</dbReference>
<feature type="region of interest" description="Disordered" evidence="12">
    <location>
        <begin position="1"/>
        <end position="42"/>
    </location>
</feature>
<dbReference type="OrthoDB" id="10039049at2759"/>
<evidence type="ECO:0000256" key="13">
    <source>
        <dbReference type="SAM" id="Phobius"/>
    </source>
</evidence>
<dbReference type="Proteomes" id="UP000009886">
    <property type="component" value="Unassembled WGS sequence"/>
</dbReference>
<feature type="transmembrane region" description="Helical" evidence="13">
    <location>
        <begin position="110"/>
        <end position="131"/>
    </location>
</feature>
<keyword evidence="5" id="KW-0808">Transferase</keyword>
<evidence type="ECO:0000256" key="12">
    <source>
        <dbReference type="SAM" id="MobiDB-lite"/>
    </source>
</evidence>
<evidence type="ECO:0000256" key="3">
    <source>
        <dbReference type="ARBA" id="ARBA00009010"/>
    </source>
</evidence>
<comment type="function">
    <text evidence="11">Sterol O-acyltransferase that catalyzes the formation of stery esters.</text>
</comment>
<feature type="transmembrane region" description="Helical" evidence="13">
    <location>
        <begin position="625"/>
        <end position="646"/>
    </location>
</feature>
<comment type="subcellular location">
    <subcellularLocation>
        <location evidence="1">Endoplasmic reticulum membrane</location>
        <topology evidence="1">Multi-pass membrane protein</topology>
    </subcellularLocation>
</comment>
<keyword evidence="9 13" id="KW-0472">Membrane</keyword>
<evidence type="ECO:0000256" key="1">
    <source>
        <dbReference type="ARBA" id="ARBA00004477"/>
    </source>
</evidence>
<evidence type="ECO:0000256" key="11">
    <source>
        <dbReference type="ARBA" id="ARBA00023568"/>
    </source>
</evidence>
<dbReference type="InterPro" id="IPR023352">
    <property type="entry name" value="MAPEG-like_dom_sf"/>
</dbReference>
<dbReference type="KEGG" id="pdp:PDIP_85010"/>
<dbReference type="GO" id="GO:0019432">
    <property type="term" value="P:triglyceride biosynthetic process"/>
    <property type="evidence" value="ECO:0007669"/>
    <property type="project" value="TreeGrafter"/>
</dbReference>
<feature type="transmembrane region" description="Helical" evidence="13">
    <location>
        <begin position="425"/>
        <end position="444"/>
    </location>
</feature>
<evidence type="ECO:0000256" key="9">
    <source>
        <dbReference type="ARBA" id="ARBA00023136"/>
    </source>
</evidence>
<proteinExistence type="inferred from homology"/>
<comment type="caution">
    <text evidence="14">The sequence shown here is derived from an EMBL/GenBank/DDBJ whole genome shotgun (WGS) entry which is preliminary data.</text>
</comment>
<dbReference type="Pfam" id="PF01124">
    <property type="entry name" value="MAPEG"/>
    <property type="match status" value="1"/>
</dbReference>
<dbReference type="InterPro" id="IPR001129">
    <property type="entry name" value="Membr-assoc_MAPEG"/>
</dbReference>
<sequence>MTARIGAVTSAREESQVNSTNGATPDVTKVSPPSTSTSKRRSKYRHVAAYHSEARHSSLSREAEVLPNFLGLRNLMVLVLVAMNLRLIIENFMKYGVLICIKCHDYRRQDVVLGSILFASVPCHLLVAYIIELSAATAAKQTVGRQKKTEKEKEHDQKVFQSTWPYTAFLHTLNATLCLTVTSFVVYFYIHHPGIGTLCQLHALIVWLKNCSYAFTNRDLRLAMLNPSADPGLPEIYSSCPYPRNITINNLAYFWLAPTLVYQPVYPRTASIRWSFVAKRLAEFVGLAMFIWLLSAQYAAPVLRNSIDKIAVMDLTSILERVMKLSTISLIIWLAGFFALFQALLNALAEVMRFGDREFYTDWWNSSSLGMYWRSWNRPVYLFMKRHVYSPLVGRGWSPLAASGMVFTLSAILHEMLVGIPTHNFIGVAFFGMMFQLPLIGLTAPLDKMRGPEGRVIGNCIFWVSFCLVGQPLGALLYFFAWQAKYGSPLSHFISPVNLLIMVAFIVPGNYGAVIAVALGAIPVLGFIHGNVTGSLRKAAKVPYPHSYASMELCKENAKAEQFNCAQRAHANFLENASQTMLFTLVAGLKYPEWAAGLGALWVFFRVLFLYGYVYSGKPQGKGRFMGGFFWLVQGALWGLSIYGVGRPLLSF</sequence>
<reference evidence="15" key="1">
    <citation type="journal article" date="2012" name="BMC Genomics">
        <title>Genome sequence of the necrotrophic fungus Penicillium digitatum, the main postharvest pathogen of citrus.</title>
        <authorList>
            <person name="Marcet-Houben M."/>
            <person name="Ballester A.-R."/>
            <person name="de la Fuente B."/>
            <person name="Harries E."/>
            <person name="Marcos J.F."/>
            <person name="Gonzalez-Candelas L."/>
            <person name="Gabaldon T."/>
        </authorList>
    </citation>
    <scope>NUCLEOTIDE SEQUENCE [LARGE SCALE GENOMIC DNA]</scope>
    <source>
        <strain evidence="15">Pd1 / CECT 20795</strain>
    </source>
</reference>
<evidence type="ECO:0000256" key="2">
    <source>
        <dbReference type="ARBA" id="ARBA00005189"/>
    </source>
</evidence>
<evidence type="ECO:0000313" key="14">
    <source>
        <dbReference type="EMBL" id="EKV05139.1"/>
    </source>
</evidence>
<keyword evidence="7" id="KW-0256">Endoplasmic reticulum</keyword>
<dbReference type="Gene3D" id="1.20.120.550">
    <property type="entry name" value="Membrane associated eicosanoid/glutathione metabolism-like domain"/>
    <property type="match status" value="1"/>
</dbReference>
<dbReference type="AlphaFoldDB" id="K9F7P1"/>
<feature type="transmembrane region" description="Helical" evidence="13">
    <location>
        <begin position="456"/>
        <end position="480"/>
    </location>
</feature>
<keyword evidence="10" id="KW-0012">Acyltransferase</keyword>
<evidence type="ECO:0000256" key="10">
    <source>
        <dbReference type="ARBA" id="ARBA00023315"/>
    </source>
</evidence>
<dbReference type="PANTHER" id="PTHR10408:SF7">
    <property type="entry name" value="DIACYLGLYCEROL O-ACYLTRANSFERASE 1"/>
    <property type="match status" value="1"/>
</dbReference>
<comment type="pathway">
    <text evidence="2">Lipid metabolism.</text>
</comment>
<evidence type="ECO:0000313" key="15">
    <source>
        <dbReference type="Proteomes" id="UP000009886"/>
    </source>
</evidence>
<feature type="transmembrane region" description="Helical" evidence="13">
    <location>
        <begin position="330"/>
        <end position="349"/>
    </location>
</feature>
<feature type="compositionally biased region" description="Low complexity" evidence="12">
    <location>
        <begin position="27"/>
        <end position="37"/>
    </location>
</feature>
<dbReference type="VEuPathDB" id="FungiDB:PDIP_85010"/>
<dbReference type="HOGENOM" id="CLU_018190_3_0_1"/>